<dbReference type="InterPro" id="IPR014710">
    <property type="entry name" value="RmlC-like_jellyroll"/>
</dbReference>
<sequence>MLFIYEKGEAKLSHWHLATINWLDALPDDTLKNIRLASRTQMFQDKETIFSPMIEPDTVYLLEKGLTRLYRCSDSGGEFTLGFVEPGEVFGELSALNNDPRESFAVAIDQCGVLKLPKRVFIELMQTAPSFSFAISKQVGKRLQRIETRAEDLIFKSATSRMAKMISLLASDLGQENNNRININVRLTQGEMATLVGCSRPTVNLTLNDFKKQGIIELEDGYLSIIKLKKLKDLADAVPEYAE</sequence>
<keyword evidence="1" id="KW-0805">Transcription regulation</keyword>
<dbReference type="Proteomes" id="UP000199598">
    <property type="component" value="Unassembled WGS sequence"/>
</dbReference>
<dbReference type="InterPro" id="IPR050397">
    <property type="entry name" value="Env_Response_Regulators"/>
</dbReference>
<dbReference type="SMART" id="SM00100">
    <property type="entry name" value="cNMP"/>
    <property type="match status" value="1"/>
</dbReference>
<dbReference type="Pfam" id="PF13545">
    <property type="entry name" value="HTH_Crp_2"/>
    <property type="match status" value="1"/>
</dbReference>
<dbReference type="RefSeq" id="WP_093524275.1">
    <property type="nucleotide sequence ID" value="NZ_OMPG01000023.1"/>
</dbReference>
<dbReference type="SMART" id="SM00419">
    <property type="entry name" value="HTH_CRP"/>
    <property type="match status" value="1"/>
</dbReference>
<dbReference type="InterPro" id="IPR012318">
    <property type="entry name" value="HTH_CRP"/>
</dbReference>
<feature type="domain" description="HTH crp-type" evidence="5">
    <location>
        <begin position="156"/>
        <end position="229"/>
    </location>
</feature>
<dbReference type="PANTHER" id="PTHR24567">
    <property type="entry name" value="CRP FAMILY TRANSCRIPTIONAL REGULATORY PROTEIN"/>
    <property type="match status" value="1"/>
</dbReference>
<dbReference type="EMBL" id="FOSK01000024">
    <property type="protein sequence ID" value="SFL23043.1"/>
    <property type="molecule type" value="Genomic_DNA"/>
</dbReference>
<reference evidence="6 7" key="1">
    <citation type="submission" date="2016-10" db="EMBL/GenBank/DDBJ databases">
        <authorList>
            <person name="Varghese N."/>
            <person name="Submissions S."/>
        </authorList>
    </citation>
    <scope>NUCLEOTIDE SEQUENCE [LARGE SCALE GENOMIC DNA]</scope>
    <source>
        <strain evidence="6 7">DSM 16392</strain>
    </source>
</reference>
<dbReference type="Gene3D" id="2.60.120.10">
    <property type="entry name" value="Jelly Rolls"/>
    <property type="match status" value="1"/>
</dbReference>
<proteinExistence type="predicted"/>
<name>A0A1I4FZZ7_9HYPH</name>
<dbReference type="SUPFAM" id="SSF51206">
    <property type="entry name" value="cAMP-binding domain-like"/>
    <property type="match status" value="1"/>
</dbReference>
<dbReference type="Pfam" id="PF00027">
    <property type="entry name" value="cNMP_binding"/>
    <property type="match status" value="1"/>
</dbReference>
<evidence type="ECO:0000256" key="3">
    <source>
        <dbReference type="ARBA" id="ARBA00023163"/>
    </source>
</evidence>
<dbReference type="InterPro" id="IPR000595">
    <property type="entry name" value="cNMP-bd_dom"/>
</dbReference>
<protein>
    <submittedName>
        <fullName evidence="6">Transcriptional regulator</fullName>
    </submittedName>
</protein>
<dbReference type="InterPro" id="IPR036388">
    <property type="entry name" value="WH-like_DNA-bd_sf"/>
</dbReference>
<dbReference type="PANTHER" id="PTHR24567:SF68">
    <property type="entry name" value="DNA-BINDING TRANSCRIPTIONAL DUAL REGULATOR CRP"/>
    <property type="match status" value="1"/>
</dbReference>
<evidence type="ECO:0000256" key="1">
    <source>
        <dbReference type="ARBA" id="ARBA00023015"/>
    </source>
</evidence>
<evidence type="ECO:0000313" key="7">
    <source>
        <dbReference type="Proteomes" id="UP000199598"/>
    </source>
</evidence>
<gene>
    <name evidence="6" type="ORF">SAMN04488518_12423</name>
</gene>
<accession>A0A1I4FZZ7</accession>
<dbReference type="InterPro" id="IPR018490">
    <property type="entry name" value="cNMP-bd_dom_sf"/>
</dbReference>
<evidence type="ECO:0000259" key="5">
    <source>
        <dbReference type="PROSITE" id="PS51063"/>
    </source>
</evidence>
<dbReference type="PROSITE" id="PS50042">
    <property type="entry name" value="CNMP_BINDING_3"/>
    <property type="match status" value="1"/>
</dbReference>
<dbReference type="Gene3D" id="1.10.10.10">
    <property type="entry name" value="Winged helix-like DNA-binding domain superfamily/Winged helix DNA-binding domain"/>
    <property type="match status" value="1"/>
</dbReference>
<feature type="domain" description="Cyclic nucleotide-binding" evidence="4">
    <location>
        <begin position="22"/>
        <end position="125"/>
    </location>
</feature>
<dbReference type="InterPro" id="IPR036390">
    <property type="entry name" value="WH_DNA-bd_sf"/>
</dbReference>
<evidence type="ECO:0000313" key="6">
    <source>
        <dbReference type="EMBL" id="SFL23043.1"/>
    </source>
</evidence>
<dbReference type="CDD" id="cd00038">
    <property type="entry name" value="CAP_ED"/>
    <property type="match status" value="1"/>
</dbReference>
<keyword evidence="7" id="KW-1185">Reference proteome</keyword>
<dbReference type="PROSITE" id="PS51063">
    <property type="entry name" value="HTH_CRP_2"/>
    <property type="match status" value="1"/>
</dbReference>
<dbReference type="SUPFAM" id="SSF46785">
    <property type="entry name" value="Winged helix' DNA-binding domain"/>
    <property type="match status" value="1"/>
</dbReference>
<keyword evidence="2" id="KW-0238">DNA-binding</keyword>
<evidence type="ECO:0000256" key="2">
    <source>
        <dbReference type="ARBA" id="ARBA00023125"/>
    </source>
</evidence>
<organism evidence="6 7">
    <name type="scientific">Pseudovibrio ascidiaceicola</name>
    <dbReference type="NCBI Taxonomy" id="285279"/>
    <lineage>
        <taxon>Bacteria</taxon>
        <taxon>Pseudomonadati</taxon>
        <taxon>Pseudomonadota</taxon>
        <taxon>Alphaproteobacteria</taxon>
        <taxon>Hyphomicrobiales</taxon>
        <taxon>Stappiaceae</taxon>
        <taxon>Pseudovibrio</taxon>
    </lineage>
</organism>
<keyword evidence="3" id="KW-0804">Transcription</keyword>
<comment type="caution">
    <text evidence="6">The sequence shown here is derived from an EMBL/GenBank/DDBJ whole genome shotgun (WGS) entry which is preliminary data.</text>
</comment>
<evidence type="ECO:0000259" key="4">
    <source>
        <dbReference type="PROSITE" id="PS50042"/>
    </source>
</evidence>